<dbReference type="InterPro" id="IPR028994">
    <property type="entry name" value="Integrin_alpha_N"/>
</dbReference>
<dbReference type="PROSITE" id="PS51257">
    <property type="entry name" value="PROKAR_LIPOPROTEIN"/>
    <property type="match status" value="1"/>
</dbReference>
<evidence type="ECO:0000313" key="2">
    <source>
        <dbReference type="Proteomes" id="UP000199310"/>
    </source>
</evidence>
<evidence type="ECO:0000313" key="1">
    <source>
        <dbReference type="EMBL" id="SEW51047.1"/>
    </source>
</evidence>
<proteinExistence type="predicted"/>
<evidence type="ECO:0008006" key="3">
    <source>
        <dbReference type="Google" id="ProtNLM"/>
    </source>
</evidence>
<protein>
    <recommendedName>
        <fullName evidence="3">Repeat domain-containing protein</fullName>
    </recommendedName>
</protein>
<organism evidence="1 2">
    <name type="scientific">Chitinophaga arvensicola</name>
    <dbReference type="NCBI Taxonomy" id="29529"/>
    <lineage>
        <taxon>Bacteria</taxon>
        <taxon>Pseudomonadati</taxon>
        <taxon>Bacteroidota</taxon>
        <taxon>Chitinophagia</taxon>
        <taxon>Chitinophagales</taxon>
        <taxon>Chitinophagaceae</taxon>
        <taxon>Chitinophaga</taxon>
    </lineage>
</organism>
<dbReference type="EMBL" id="FOJG01000002">
    <property type="protein sequence ID" value="SEW51047.1"/>
    <property type="molecule type" value="Genomic_DNA"/>
</dbReference>
<dbReference type="AlphaFoldDB" id="A0A1I0S6G5"/>
<dbReference type="RefSeq" id="WP_089897496.1">
    <property type="nucleotide sequence ID" value="NZ_FOJG01000002.1"/>
</dbReference>
<accession>A0A1I0S6G5</accession>
<dbReference type="STRING" id="29529.SAMN04488122_4092"/>
<keyword evidence="2" id="KW-1185">Reference proteome</keyword>
<dbReference type="Proteomes" id="UP000199310">
    <property type="component" value="Unassembled WGS sequence"/>
</dbReference>
<reference evidence="2" key="1">
    <citation type="submission" date="2016-10" db="EMBL/GenBank/DDBJ databases">
        <authorList>
            <person name="Varghese N."/>
            <person name="Submissions S."/>
        </authorList>
    </citation>
    <scope>NUCLEOTIDE SEQUENCE [LARGE SCALE GENOMIC DNA]</scope>
    <source>
        <strain evidence="2">DSM 3695</strain>
    </source>
</reference>
<gene>
    <name evidence="1" type="ORF">SAMN04488122_4092</name>
</gene>
<dbReference type="OrthoDB" id="1091452at2"/>
<dbReference type="SUPFAM" id="SSF69318">
    <property type="entry name" value="Integrin alpha N-terminal domain"/>
    <property type="match status" value="1"/>
</dbReference>
<sequence length="269" mass="29616">MKKIVPVLFFAFFIACQERVEKTTDTSKTDTTLPVAVAVPPVAENEEAARYPGDSGYAGSILTTGEFHDDEVKESDAKKNWIGIFSNDTGYYLAPANVKLKRVNDAVVDEEGQMTGWEVKTDHKDSVVLLIAGLDLLREGPLTRIALSKDQLQPGDSLPFRFSGVNYVLHASGNRVKRDGDYQVEDYKLFLSVEKDGHRTTELLAAQPNFDDNMIRILFAGDIDGDGKPDLLLDGSWHYNVTAPTLYLSKPAEAGHLLKVTARHTAVGC</sequence>
<name>A0A1I0S6G5_9BACT</name>